<name>A0A0U9H2G4_9BACI</name>
<sequence>MEAENILQSYSVYPLSIEKITKRLWKISDGNRNYALKESKLSSSTIVNWEKSFKLAEYHQLHAILPVYMTRNGQLYQEHLGSFYYLSPWVDHDNGRGTERNIADFYSNLGAVHAKTKQTKQIEKDTFVREFGTYKQACETLFNELNRTVDRFERNHYMSPFELLVCSQFRDIEMVFQVLNKRLDQLVYVSNDEQVTWNSSFCHGQLSRDHIVHHNSAQLINWEQARYENATMDLVRFYRSETLDYDAPITAYTEEFHSYIKENELTEKELQLLTIHLLHPSSYFRLVQEYLEDPSNQTMLARTRQLQRAYRQLTFGLQWSDYVEKEHETINFDDLDS</sequence>
<dbReference type="AlphaFoldDB" id="A0A0U9H2G4"/>
<keyword evidence="2" id="KW-0946">Virion</keyword>
<dbReference type="Gene3D" id="3.30.200.20">
    <property type="entry name" value="Phosphorylase Kinase, domain 1"/>
    <property type="match status" value="1"/>
</dbReference>
<dbReference type="InterPro" id="IPR047175">
    <property type="entry name" value="CotS-like"/>
</dbReference>
<reference evidence="2 3" key="2">
    <citation type="journal article" date="2016" name="Genome Announc.">
        <title>Draft Genome Sequence of Oceanobacillus picturae Heshi-B3, Isolated from Fermented Rice Bran in a Traditional Japanese Seafood Dish.</title>
        <authorList>
            <person name="Akuzawa S."/>
            <person name="Nagaoka J."/>
            <person name="Kanekatsu M."/>
            <person name="Kanesaki Y."/>
            <person name="Suzuki T."/>
        </authorList>
    </citation>
    <scope>NUCLEOTIDE SEQUENCE [LARGE SCALE GENOMIC DNA]</scope>
    <source>
        <strain evidence="2 3">Heshi-B3</strain>
    </source>
</reference>
<dbReference type="Pfam" id="PF01636">
    <property type="entry name" value="APH"/>
    <property type="match status" value="1"/>
</dbReference>
<evidence type="ECO:0000313" key="3">
    <source>
        <dbReference type="Proteomes" id="UP000052946"/>
    </source>
</evidence>
<proteinExistence type="predicted"/>
<gene>
    <name evidence="2" type="ORF">OPHB3_0658</name>
</gene>
<comment type="caution">
    <text evidence="2">The sequence shown here is derived from an EMBL/GenBank/DDBJ whole genome shotgun (WGS) entry which is preliminary data.</text>
</comment>
<keyword evidence="2" id="KW-0167">Capsid protein</keyword>
<dbReference type="EMBL" id="BBXV01000009">
    <property type="protein sequence ID" value="GAQ16734.1"/>
    <property type="molecule type" value="Genomic_DNA"/>
</dbReference>
<accession>A0A0U9H2G4</accession>
<protein>
    <submittedName>
        <fullName evidence="2">Spore coat protein YsxE</fullName>
    </submittedName>
</protein>
<dbReference type="InterPro" id="IPR011009">
    <property type="entry name" value="Kinase-like_dom_sf"/>
</dbReference>
<dbReference type="GO" id="GO:0042601">
    <property type="term" value="C:endospore-forming forespore"/>
    <property type="evidence" value="ECO:0007669"/>
    <property type="project" value="TreeGrafter"/>
</dbReference>
<dbReference type="PANTHER" id="PTHR39179:SF3">
    <property type="entry name" value="COTS-RELATED PROTEIN"/>
    <property type="match status" value="1"/>
</dbReference>
<evidence type="ECO:0000259" key="1">
    <source>
        <dbReference type="Pfam" id="PF01636"/>
    </source>
</evidence>
<evidence type="ECO:0000313" key="2">
    <source>
        <dbReference type="EMBL" id="GAQ16734.1"/>
    </source>
</evidence>
<dbReference type="InterPro" id="IPR002575">
    <property type="entry name" value="Aminoglycoside_PTrfase"/>
</dbReference>
<dbReference type="SUPFAM" id="SSF56112">
    <property type="entry name" value="Protein kinase-like (PK-like)"/>
    <property type="match status" value="1"/>
</dbReference>
<reference evidence="3" key="1">
    <citation type="submission" date="2015-07" db="EMBL/GenBank/DDBJ databases">
        <title>Draft Genome Sequence of Oceanobacillus picturae Heshi-B3 that Was Isolated from Fermented Rice Bran with Aging Salted Mackerel, Which Was Named Heshiko as Traditional Fermented Seafood in Japan.</title>
        <authorList>
            <person name="Akuzawa S."/>
            <person name="Nakagawa J."/>
            <person name="Kanekatsu T."/>
            <person name="Kanesaki Y."/>
            <person name="Suzuki T."/>
        </authorList>
    </citation>
    <scope>NUCLEOTIDE SEQUENCE [LARGE SCALE GENOMIC DNA]</scope>
    <source>
        <strain evidence="3">Heshi-B3</strain>
    </source>
</reference>
<organism evidence="2 3">
    <name type="scientific">Oceanobacillus picturae</name>
    <dbReference type="NCBI Taxonomy" id="171693"/>
    <lineage>
        <taxon>Bacteria</taxon>
        <taxon>Bacillati</taxon>
        <taxon>Bacillota</taxon>
        <taxon>Bacilli</taxon>
        <taxon>Bacillales</taxon>
        <taxon>Bacillaceae</taxon>
        <taxon>Oceanobacillus</taxon>
    </lineage>
</organism>
<dbReference type="RefSeq" id="WP_058949380.1">
    <property type="nucleotide sequence ID" value="NZ_BBXV01000009.1"/>
</dbReference>
<dbReference type="Gene3D" id="3.90.1200.10">
    <property type="match status" value="1"/>
</dbReference>
<dbReference type="PANTHER" id="PTHR39179">
    <property type="entry name" value="SPORE COAT PROTEIN I"/>
    <property type="match status" value="1"/>
</dbReference>
<feature type="domain" description="Aminoglycoside phosphotransferase" evidence="1">
    <location>
        <begin position="53"/>
        <end position="242"/>
    </location>
</feature>
<dbReference type="OrthoDB" id="2379727at2"/>
<dbReference type="Proteomes" id="UP000052946">
    <property type="component" value="Unassembled WGS sequence"/>
</dbReference>